<reference evidence="2 3" key="1">
    <citation type="submission" date="2016-10" db="EMBL/GenBank/DDBJ databases">
        <authorList>
            <person name="de Groot N.N."/>
        </authorList>
    </citation>
    <scope>NUCLEOTIDE SEQUENCE [LARGE SCALE GENOMIC DNA]</scope>
    <source>
        <strain evidence="2 3">DSM 19073</strain>
    </source>
</reference>
<dbReference type="EMBL" id="FORA01000003">
    <property type="protein sequence ID" value="SFJ30943.1"/>
    <property type="molecule type" value="Genomic_DNA"/>
</dbReference>
<name>A0A1I3Q9Z8_9RHOB</name>
<evidence type="ECO:0000259" key="1">
    <source>
        <dbReference type="Pfam" id="PF13274"/>
    </source>
</evidence>
<evidence type="ECO:0000313" key="3">
    <source>
        <dbReference type="Proteomes" id="UP000199110"/>
    </source>
</evidence>
<organism evidence="2 3">
    <name type="scientific">Jannaschia pohangensis</name>
    <dbReference type="NCBI Taxonomy" id="390807"/>
    <lineage>
        <taxon>Bacteria</taxon>
        <taxon>Pseudomonadati</taxon>
        <taxon>Pseudomonadota</taxon>
        <taxon>Alphaproteobacteria</taxon>
        <taxon>Rhodobacterales</taxon>
        <taxon>Roseobacteraceae</taxon>
        <taxon>Jannaschia</taxon>
    </lineage>
</organism>
<evidence type="ECO:0000313" key="2">
    <source>
        <dbReference type="EMBL" id="SFJ30943.1"/>
    </source>
</evidence>
<keyword evidence="3" id="KW-1185">Reference proteome</keyword>
<protein>
    <submittedName>
        <fullName evidence="2">Uncharacterized phage-associated protein</fullName>
    </submittedName>
</protein>
<dbReference type="InterPro" id="IPR025272">
    <property type="entry name" value="SocA_Panacea"/>
</dbReference>
<sequence length="179" mass="20481">MHDPRSIANFIIDVRRFLNAETTSLELQKLLYFCHASYLKRYGTPLVSGNFEAWDFGPVHPVVYKAFKSFGRSAIISRAKSINAVTGEVRPIPRPDKPVQRHVIQTVTSLFDMTAGQLVDLSHAKNAPWDVVWRHKDSRGTIISDRTIDEHYRFHHLPRIASEKTDASIAFEDVPPYDH</sequence>
<dbReference type="STRING" id="390807.SAMN04488095_2473"/>
<dbReference type="AlphaFoldDB" id="A0A1I3Q9Z8"/>
<gene>
    <name evidence="2" type="ORF">SAMN04488095_2473</name>
</gene>
<proteinExistence type="predicted"/>
<feature type="domain" description="Antitoxin SocA-like Panacea" evidence="1">
    <location>
        <begin position="27"/>
        <end position="129"/>
    </location>
</feature>
<accession>A0A1I3Q9Z8</accession>
<dbReference type="RefSeq" id="WP_092781025.1">
    <property type="nucleotide sequence ID" value="NZ_FORA01000003.1"/>
</dbReference>
<dbReference type="Proteomes" id="UP000199110">
    <property type="component" value="Unassembled WGS sequence"/>
</dbReference>
<dbReference type="Pfam" id="PF13274">
    <property type="entry name" value="SocA_Panacea"/>
    <property type="match status" value="1"/>
</dbReference>